<evidence type="ECO:0000313" key="2">
    <source>
        <dbReference type="Proteomes" id="UP000007015"/>
    </source>
</evidence>
<sequence>MASDGDTVAKLAQLSGANLVCHLQTTNRMADYKVAAHVLGERERRAAETEACLQAKIDVLQMKCDLLAKEGAYSEGGKKTNIDSNKNECILQLQLPLSSTVPASTDVSLSDIPIIATVPPPTAILVGPPLLLESDNQERNWNKRSVFSELGSVDQEYVIEEETAPLLPSSMQQPPSMGLISTGGSPIAPALVATSCASVPDMSPHLVEESNKGNIEMQNQLSHLHLNNLMNQLSFDAWMGESGGPFMSEQVPFSLVLPSSSKSASLLSKIETSLWESEENMVIRFMENVELCMGAICALYRQKKLMVESTCEERTKFTTLNKSQAYSFPMYCMLTTAFVSIDDPKVIGVYYGYPVYDVPFIKKGGFIYRNYNSP</sequence>
<dbReference type="PANTHER" id="PTHR34380:SF2">
    <property type="entry name" value="OS01G0656900 PROTEIN"/>
    <property type="match status" value="1"/>
</dbReference>
<dbReference type="EMBL" id="CM000129">
    <property type="protein sequence ID" value="EEC77123.1"/>
    <property type="molecule type" value="Genomic_DNA"/>
</dbReference>
<gene>
    <name evidence="1" type="ORF">OsI_15551</name>
</gene>
<accession>B8ASZ0</accession>
<evidence type="ECO:0000313" key="1">
    <source>
        <dbReference type="EMBL" id="EEC77123.1"/>
    </source>
</evidence>
<reference evidence="1 2" key="1">
    <citation type="journal article" date="2005" name="PLoS Biol.">
        <title>The genomes of Oryza sativa: a history of duplications.</title>
        <authorList>
            <person name="Yu J."/>
            <person name="Wang J."/>
            <person name="Lin W."/>
            <person name="Li S."/>
            <person name="Li H."/>
            <person name="Zhou J."/>
            <person name="Ni P."/>
            <person name="Dong W."/>
            <person name="Hu S."/>
            <person name="Zeng C."/>
            <person name="Zhang J."/>
            <person name="Zhang Y."/>
            <person name="Li R."/>
            <person name="Xu Z."/>
            <person name="Li S."/>
            <person name="Li X."/>
            <person name="Zheng H."/>
            <person name="Cong L."/>
            <person name="Lin L."/>
            <person name="Yin J."/>
            <person name="Geng J."/>
            <person name="Li G."/>
            <person name="Shi J."/>
            <person name="Liu J."/>
            <person name="Lv H."/>
            <person name="Li J."/>
            <person name="Wang J."/>
            <person name="Deng Y."/>
            <person name="Ran L."/>
            <person name="Shi X."/>
            <person name="Wang X."/>
            <person name="Wu Q."/>
            <person name="Li C."/>
            <person name="Ren X."/>
            <person name="Wang J."/>
            <person name="Wang X."/>
            <person name="Li D."/>
            <person name="Liu D."/>
            <person name="Zhang X."/>
            <person name="Ji Z."/>
            <person name="Zhao W."/>
            <person name="Sun Y."/>
            <person name="Zhang Z."/>
            <person name="Bao J."/>
            <person name="Han Y."/>
            <person name="Dong L."/>
            <person name="Ji J."/>
            <person name="Chen P."/>
            <person name="Wu S."/>
            <person name="Liu J."/>
            <person name="Xiao Y."/>
            <person name="Bu D."/>
            <person name="Tan J."/>
            <person name="Yang L."/>
            <person name="Ye C."/>
            <person name="Zhang J."/>
            <person name="Xu J."/>
            <person name="Zhou Y."/>
            <person name="Yu Y."/>
            <person name="Zhang B."/>
            <person name="Zhuang S."/>
            <person name="Wei H."/>
            <person name="Liu B."/>
            <person name="Lei M."/>
            <person name="Yu H."/>
            <person name="Li Y."/>
            <person name="Xu H."/>
            <person name="Wei S."/>
            <person name="He X."/>
            <person name="Fang L."/>
            <person name="Zhang Z."/>
            <person name="Zhang Y."/>
            <person name="Huang X."/>
            <person name="Su Z."/>
            <person name="Tong W."/>
            <person name="Li J."/>
            <person name="Tong Z."/>
            <person name="Li S."/>
            <person name="Ye J."/>
            <person name="Wang L."/>
            <person name="Fang L."/>
            <person name="Lei T."/>
            <person name="Chen C."/>
            <person name="Chen H."/>
            <person name="Xu Z."/>
            <person name="Li H."/>
            <person name="Huang H."/>
            <person name="Zhang F."/>
            <person name="Xu H."/>
            <person name="Li N."/>
            <person name="Zhao C."/>
            <person name="Li S."/>
            <person name="Dong L."/>
            <person name="Huang Y."/>
            <person name="Li L."/>
            <person name="Xi Y."/>
            <person name="Qi Q."/>
            <person name="Li W."/>
            <person name="Zhang B."/>
            <person name="Hu W."/>
            <person name="Zhang Y."/>
            <person name="Tian X."/>
            <person name="Jiao Y."/>
            <person name="Liang X."/>
            <person name="Jin J."/>
            <person name="Gao L."/>
            <person name="Zheng W."/>
            <person name="Hao B."/>
            <person name="Liu S."/>
            <person name="Wang W."/>
            <person name="Yuan L."/>
            <person name="Cao M."/>
            <person name="McDermott J."/>
            <person name="Samudrala R."/>
            <person name="Wang J."/>
            <person name="Wong G.K."/>
            <person name="Yang H."/>
        </authorList>
    </citation>
    <scope>NUCLEOTIDE SEQUENCE [LARGE SCALE GENOMIC DNA]</scope>
    <source>
        <strain evidence="2">cv. 93-11</strain>
    </source>
</reference>
<keyword evidence="2" id="KW-1185">Reference proteome</keyword>
<protein>
    <submittedName>
        <fullName evidence="1">Uncharacterized protein</fullName>
    </submittedName>
</protein>
<dbReference type="OMA" id="EYAIQCS"/>
<organism evidence="1 2">
    <name type="scientific">Oryza sativa subsp. indica</name>
    <name type="common">Rice</name>
    <dbReference type="NCBI Taxonomy" id="39946"/>
    <lineage>
        <taxon>Eukaryota</taxon>
        <taxon>Viridiplantae</taxon>
        <taxon>Streptophyta</taxon>
        <taxon>Embryophyta</taxon>
        <taxon>Tracheophyta</taxon>
        <taxon>Spermatophyta</taxon>
        <taxon>Magnoliopsida</taxon>
        <taxon>Liliopsida</taxon>
        <taxon>Poales</taxon>
        <taxon>Poaceae</taxon>
        <taxon>BOP clade</taxon>
        <taxon>Oryzoideae</taxon>
        <taxon>Oryzeae</taxon>
        <taxon>Oryzinae</taxon>
        <taxon>Oryza</taxon>
        <taxon>Oryza sativa</taxon>
    </lineage>
</organism>
<dbReference type="HOGENOM" id="CLU_080332_0_0_1"/>
<dbReference type="PANTHER" id="PTHR34380">
    <property type="entry name" value="BNAA03G12380D PROTEIN"/>
    <property type="match status" value="1"/>
</dbReference>
<name>B8ASZ0_ORYSI</name>
<dbReference type="STRING" id="39946.B8ASZ0"/>
<dbReference type="AlphaFoldDB" id="B8ASZ0"/>
<proteinExistence type="predicted"/>
<dbReference type="Proteomes" id="UP000007015">
    <property type="component" value="Chromosome 4"/>
</dbReference>
<dbReference type="Gramene" id="BGIOSGA016213-TA">
    <property type="protein sequence ID" value="BGIOSGA016213-PA"/>
    <property type="gene ID" value="BGIOSGA016213"/>
</dbReference>